<keyword evidence="1" id="KW-0812">Transmembrane</keyword>
<name>A0A1J1I5Y9_9DIPT</name>
<dbReference type="AlphaFoldDB" id="A0A1J1I5Y9"/>
<dbReference type="CDD" id="cd00063">
    <property type="entry name" value="FN3"/>
    <property type="match status" value="1"/>
</dbReference>
<feature type="transmembrane region" description="Helical" evidence="1">
    <location>
        <begin position="219"/>
        <end position="236"/>
    </location>
</feature>
<protein>
    <submittedName>
        <fullName evidence="3">CLUMA_CG008631, isoform A</fullName>
    </submittedName>
</protein>
<reference evidence="3 4" key="1">
    <citation type="submission" date="2015-04" db="EMBL/GenBank/DDBJ databases">
        <authorList>
            <person name="Syromyatnikov M.Y."/>
            <person name="Popov V.N."/>
        </authorList>
    </citation>
    <scope>NUCLEOTIDE SEQUENCE [LARGE SCALE GENOMIC DNA]</scope>
</reference>
<dbReference type="SUPFAM" id="SSF49265">
    <property type="entry name" value="Fibronectin type III"/>
    <property type="match status" value="1"/>
</dbReference>
<dbReference type="InterPro" id="IPR003961">
    <property type="entry name" value="FN3_dom"/>
</dbReference>
<dbReference type="EMBL" id="CVRI01000040">
    <property type="protein sequence ID" value="CRK95154.1"/>
    <property type="molecule type" value="Genomic_DNA"/>
</dbReference>
<dbReference type="STRING" id="568069.A0A1J1I5Y9"/>
<evidence type="ECO:0000313" key="3">
    <source>
        <dbReference type="EMBL" id="CRK95154.1"/>
    </source>
</evidence>
<dbReference type="PROSITE" id="PS50853">
    <property type="entry name" value="FN3"/>
    <property type="match status" value="1"/>
</dbReference>
<dbReference type="Pfam" id="PF00041">
    <property type="entry name" value="fn3"/>
    <property type="match status" value="1"/>
</dbReference>
<proteinExistence type="predicted"/>
<gene>
    <name evidence="3" type="ORF">CLUMA_CG008631</name>
</gene>
<evidence type="ECO:0000259" key="2">
    <source>
        <dbReference type="PROSITE" id="PS50853"/>
    </source>
</evidence>
<dbReference type="Gene3D" id="2.60.40.10">
    <property type="entry name" value="Immunoglobulins"/>
    <property type="match status" value="1"/>
</dbReference>
<dbReference type="OrthoDB" id="6159398at2759"/>
<feature type="domain" description="Fibronectin type-III" evidence="2">
    <location>
        <begin position="89"/>
        <end position="184"/>
    </location>
</feature>
<evidence type="ECO:0000256" key="1">
    <source>
        <dbReference type="SAM" id="Phobius"/>
    </source>
</evidence>
<organism evidence="3 4">
    <name type="scientific">Clunio marinus</name>
    <dbReference type="NCBI Taxonomy" id="568069"/>
    <lineage>
        <taxon>Eukaryota</taxon>
        <taxon>Metazoa</taxon>
        <taxon>Ecdysozoa</taxon>
        <taxon>Arthropoda</taxon>
        <taxon>Hexapoda</taxon>
        <taxon>Insecta</taxon>
        <taxon>Pterygota</taxon>
        <taxon>Neoptera</taxon>
        <taxon>Endopterygota</taxon>
        <taxon>Diptera</taxon>
        <taxon>Nematocera</taxon>
        <taxon>Chironomoidea</taxon>
        <taxon>Chironomidae</taxon>
        <taxon>Clunio</taxon>
    </lineage>
</organism>
<evidence type="ECO:0000313" key="4">
    <source>
        <dbReference type="Proteomes" id="UP000183832"/>
    </source>
</evidence>
<dbReference type="Proteomes" id="UP000183832">
    <property type="component" value="Unassembled WGS sequence"/>
</dbReference>
<keyword evidence="1" id="KW-1133">Transmembrane helix</keyword>
<keyword evidence="1" id="KW-0472">Membrane</keyword>
<dbReference type="InterPro" id="IPR013783">
    <property type="entry name" value="Ig-like_fold"/>
</dbReference>
<keyword evidence="4" id="KW-1185">Reference proteome</keyword>
<accession>A0A1J1I5Y9</accession>
<dbReference type="InterPro" id="IPR036116">
    <property type="entry name" value="FN3_sf"/>
</dbReference>
<sequence length="238" mass="27383">MDLGNYTCQASNNLGKDRGSLTLSGIPTVCYFDSKAISDYRDRYNITWNVQSHSPIREYRLFYRKQTSKSYMLTHQIQQHLDKSFENTVVGNQHHYSPPYSTGLSDQWENVVIPENFPEYYPAQPSTFNLNEYHYNSHINTHHHMSYLIKNLSPATNYEARVQARNDHGWNKLSNVFHFSTRSEDIELEPSHTPTVLRSAGLLDKGWLSSSASANMGKVINIYSAMLLCILLASMLKH</sequence>